<keyword evidence="1 2" id="KW-0103">Bromodomain</keyword>
<evidence type="ECO:0000256" key="3">
    <source>
        <dbReference type="SAM" id="MobiDB-lite"/>
    </source>
</evidence>
<dbReference type="EMBL" id="MLAK01001030">
    <property type="protein sequence ID" value="OHS98948.1"/>
    <property type="molecule type" value="Genomic_DNA"/>
</dbReference>
<comment type="caution">
    <text evidence="5">The sequence shown here is derived from an EMBL/GenBank/DDBJ whole genome shotgun (WGS) entry which is preliminary data.</text>
</comment>
<dbReference type="OrthoDB" id="784962at2759"/>
<proteinExistence type="predicted"/>
<protein>
    <submittedName>
        <fullName evidence="5">Bromodomain containing protein</fullName>
    </submittedName>
</protein>
<keyword evidence="6" id="KW-1185">Reference proteome</keyword>
<dbReference type="PROSITE" id="PS50014">
    <property type="entry name" value="BROMODOMAIN_2"/>
    <property type="match status" value="1"/>
</dbReference>
<name>A0A1J4JNV3_9EUKA</name>
<dbReference type="PRINTS" id="PR00503">
    <property type="entry name" value="BROMODOMAIN"/>
</dbReference>
<dbReference type="AlphaFoldDB" id="A0A1J4JNV3"/>
<evidence type="ECO:0000313" key="6">
    <source>
        <dbReference type="Proteomes" id="UP000179807"/>
    </source>
</evidence>
<gene>
    <name evidence="5" type="ORF">TRFO_34675</name>
</gene>
<feature type="compositionally biased region" description="Polar residues" evidence="3">
    <location>
        <begin position="163"/>
        <end position="181"/>
    </location>
</feature>
<dbReference type="PANTHER" id="PTHR22880:SF225">
    <property type="entry name" value="BROMODOMAIN-CONTAINING PROTEIN BET-1-RELATED"/>
    <property type="match status" value="1"/>
</dbReference>
<dbReference type="SMART" id="SM00297">
    <property type="entry name" value="BROMO"/>
    <property type="match status" value="1"/>
</dbReference>
<evidence type="ECO:0000256" key="2">
    <source>
        <dbReference type="PROSITE-ProRule" id="PRU00035"/>
    </source>
</evidence>
<accession>A0A1J4JNV3</accession>
<dbReference type="GO" id="GO:0005634">
    <property type="term" value="C:nucleus"/>
    <property type="evidence" value="ECO:0007669"/>
    <property type="project" value="TreeGrafter"/>
</dbReference>
<dbReference type="Proteomes" id="UP000179807">
    <property type="component" value="Unassembled WGS sequence"/>
</dbReference>
<dbReference type="InterPro" id="IPR050935">
    <property type="entry name" value="Bromo_chromatin_reader"/>
</dbReference>
<evidence type="ECO:0000313" key="5">
    <source>
        <dbReference type="EMBL" id="OHS98948.1"/>
    </source>
</evidence>
<dbReference type="InterPro" id="IPR001487">
    <property type="entry name" value="Bromodomain"/>
</dbReference>
<dbReference type="CDD" id="cd04369">
    <property type="entry name" value="Bromodomain"/>
    <property type="match status" value="1"/>
</dbReference>
<dbReference type="VEuPathDB" id="TrichDB:TRFO_34675"/>
<dbReference type="Gene3D" id="1.20.920.10">
    <property type="entry name" value="Bromodomain-like"/>
    <property type="match status" value="1"/>
</dbReference>
<dbReference type="InterPro" id="IPR036427">
    <property type="entry name" value="Bromodomain-like_sf"/>
</dbReference>
<dbReference type="RefSeq" id="XP_068352085.1">
    <property type="nucleotide sequence ID" value="XM_068509795.1"/>
</dbReference>
<dbReference type="PANTHER" id="PTHR22880">
    <property type="entry name" value="FALZ-RELATED BROMODOMAIN-CONTAINING PROTEINS"/>
    <property type="match status" value="1"/>
</dbReference>
<dbReference type="GO" id="GO:0006355">
    <property type="term" value="P:regulation of DNA-templated transcription"/>
    <property type="evidence" value="ECO:0007669"/>
    <property type="project" value="TreeGrafter"/>
</dbReference>
<feature type="compositionally biased region" description="Basic and acidic residues" evidence="3">
    <location>
        <begin position="148"/>
        <end position="162"/>
    </location>
</feature>
<feature type="region of interest" description="Disordered" evidence="3">
    <location>
        <begin position="145"/>
        <end position="204"/>
    </location>
</feature>
<sequence length="270" mass="30626">MPLSTKRKEKCKEIIHTLLNKAISGIFAQPVDPVLDQCPDYPTIIKKPMDLTTAEQNLDNDVYQTFSDFREDIELIWSNAITYNGKDSIIAAFAVQMRSWFKQLSAGLSDDEQYDWVIKFNQLSKEIDTISGKLAERKIKQIMNPLSLDKKSTSEKHHEGKKSSTLIRSNSNDSLFSDSEPTSPPSSKPKSSSRRPPRPKVNQTEITDIFYRIMGLTDRDTIVKVIETINKEEPQLGINEDSEIDLNTLSMSAKIALKEMFKAPVQQIAQ</sequence>
<reference evidence="5" key="1">
    <citation type="submission" date="2016-10" db="EMBL/GenBank/DDBJ databases">
        <authorList>
            <person name="Benchimol M."/>
            <person name="Almeida L.G."/>
            <person name="Vasconcelos A.T."/>
            <person name="Perreira-Neves A."/>
            <person name="Rosa I.A."/>
            <person name="Tasca T."/>
            <person name="Bogo M.R."/>
            <person name="de Souza W."/>
        </authorList>
    </citation>
    <scope>NUCLEOTIDE SEQUENCE [LARGE SCALE GENOMIC DNA]</scope>
    <source>
        <strain evidence="5">K</strain>
    </source>
</reference>
<evidence type="ECO:0000256" key="1">
    <source>
        <dbReference type="ARBA" id="ARBA00023117"/>
    </source>
</evidence>
<organism evidence="5 6">
    <name type="scientific">Tritrichomonas foetus</name>
    <dbReference type="NCBI Taxonomy" id="1144522"/>
    <lineage>
        <taxon>Eukaryota</taxon>
        <taxon>Metamonada</taxon>
        <taxon>Parabasalia</taxon>
        <taxon>Tritrichomonadida</taxon>
        <taxon>Tritrichomonadidae</taxon>
        <taxon>Tritrichomonas</taxon>
    </lineage>
</organism>
<dbReference type="GO" id="GO:0000785">
    <property type="term" value="C:chromatin"/>
    <property type="evidence" value="ECO:0007669"/>
    <property type="project" value="TreeGrafter"/>
</dbReference>
<dbReference type="SUPFAM" id="SSF47370">
    <property type="entry name" value="Bromodomain"/>
    <property type="match status" value="1"/>
</dbReference>
<evidence type="ECO:0000259" key="4">
    <source>
        <dbReference type="PROSITE" id="PS50014"/>
    </source>
</evidence>
<dbReference type="GO" id="GO:0006338">
    <property type="term" value="P:chromatin remodeling"/>
    <property type="evidence" value="ECO:0007669"/>
    <property type="project" value="TreeGrafter"/>
</dbReference>
<feature type="domain" description="Bromo" evidence="4">
    <location>
        <begin position="19"/>
        <end position="91"/>
    </location>
</feature>
<dbReference type="Pfam" id="PF00439">
    <property type="entry name" value="Bromodomain"/>
    <property type="match status" value="1"/>
</dbReference>
<dbReference type="GeneID" id="94844499"/>